<feature type="compositionally biased region" description="Polar residues" evidence="1">
    <location>
        <begin position="1"/>
        <end position="11"/>
    </location>
</feature>
<dbReference type="EnsemblMetazoa" id="MESCA009319-RA">
    <property type="protein sequence ID" value="MESCA009319-PA"/>
    <property type="gene ID" value="MESCA009319"/>
</dbReference>
<name>T1GZL6_MEGSC</name>
<feature type="compositionally biased region" description="Basic and acidic residues" evidence="1">
    <location>
        <begin position="275"/>
        <end position="287"/>
    </location>
</feature>
<feature type="compositionally biased region" description="Polar residues" evidence="1">
    <location>
        <begin position="288"/>
        <end position="307"/>
    </location>
</feature>
<feature type="compositionally biased region" description="Low complexity" evidence="1">
    <location>
        <begin position="188"/>
        <end position="212"/>
    </location>
</feature>
<feature type="compositionally biased region" description="Basic residues" evidence="1">
    <location>
        <begin position="213"/>
        <end position="223"/>
    </location>
</feature>
<accession>T1GZL6</accession>
<protein>
    <submittedName>
        <fullName evidence="2">Uncharacterized protein</fullName>
    </submittedName>
</protein>
<feature type="compositionally biased region" description="Basic and acidic residues" evidence="1">
    <location>
        <begin position="240"/>
        <end position="250"/>
    </location>
</feature>
<dbReference type="OMA" id="NNCKENG"/>
<evidence type="ECO:0000313" key="2">
    <source>
        <dbReference type="EnsemblMetazoa" id="MESCA009319-PA"/>
    </source>
</evidence>
<evidence type="ECO:0000256" key="1">
    <source>
        <dbReference type="SAM" id="MobiDB-lite"/>
    </source>
</evidence>
<dbReference type="STRING" id="36166.T1GZL6"/>
<dbReference type="HOGENOM" id="CLU_853335_0_0_1"/>
<feature type="region of interest" description="Disordered" evidence="1">
    <location>
        <begin position="1"/>
        <end position="24"/>
    </location>
</feature>
<organism evidence="2 3">
    <name type="scientific">Megaselia scalaris</name>
    <name type="common">Humpbacked fly</name>
    <name type="synonym">Phora scalaris</name>
    <dbReference type="NCBI Taxonomy" id="36166"/>
    <lineage>
        <taxon>Eukaryota</taxon>
        <taxon>Metazoa</taxon>
        <taxon>Ecdysozoa</taxon>
        <taxon>Arthropoda</taxon>
        <taxon>Hexapoda</taxon>
        <taxon>Insecta</taxon>
        <taxon>Pterygota</taxon>
        <taxon>Neoptera</taxon>
        <taxon>Endopterygota</taxon>
        <taxon>Diptera</taxon>
        <taxon>Brachycera</taxon>
        <taxon>Muscomorpha</taxon>
        <taxon>Platypezoidea</taxon>
        <taxon>Phoridae</taxon>
        <taxon>Megaseliini</taxon>
        <taxon>Megaselia</taxon>
    </lineage>
</organism>
<reference evidence="2" key="2">
    <citation type="submission" date="2015-06" db="UniProtKB">
        <authorList>
            <consortium name="EnsemblMetazoa"/>
        </authorList>
    </citation>
    <scope>IDENTIFICATION</scope>
</reference>
<evidence type="ECO:0000313" key="3">
    <source>
        <dbReference type="Proteomes" id="UP000015102"/>
    </source>
</evidence>
<dbReference type="EMBL" id="CAQQ02374265">
    <property type="status" value="NOT_ANNOTATED_CDS"/>
    <property type="molecule type" value="Genomic_DNA"/>
</dbReference>
<keyword evidence="3" id="KW-1185">Reference proteome</keyword>
<dbReference type="AlphaFoldDB" id="T1GZL6"/>
<feature type="compositionally biased region" description="Polar residues" evidence="1">
    <location>
        <begin position="227"/>
        <end position="239"/>
    </location>
</feature>
<feature type="region of interest" description="Disordered" evidence="1">
    <location>
        <begin position="184"/>
        <end position="326"/>
    </location>
</feature>
<reference evidence="3" key="1">
    <citation type="submission" date="2013-02" db="EMBL/GenBank/DDBJ databases">
        <authorList>
            <person name="Hughes D."/>
        </authorList>
    </citation>
    <scope>NUCLEOTIDE SEQUENCE</scope>
    <source>
        <strain>Durham</strain>
        <strain evidence="3">NC isolate 2 -- Noor lab</strain>
    </source>
</reference>
<sequence length="326" mass="35659">MDINVSAAQNAGSGGKKNRQKERRLMKGFNIIAPPGSTGSLAPVQEFSTSLDQCEAQTEIINSTLSNLFSTSFLHKNKSTTQSCSTNNFNSFNSSSTNSSVSNKDGLPPLHEHIAGTKYNKNCLKTYNKRISGQKKKWGNVIEAAKLGNMSKILGRSKSEDSVYNSMNSPIVQQGIKVSYAQDTGQYSSDNNSTSSNGNANVNGGHGNNSISRRFKEKRKKFSSSKNISPVTESISMSPESDKVRDEQNRKMSSNIIISKALKRVSSYPACPSPETKEVAKPRRHEQTQSQHESVETTSEYTISSNELPLDPSSREPLLNAIIANH</sequence>
<proteinExistence type="predicted"/>
<dbReference type="Proteomes" id="UP000015102">
    <property type="component" value="Unassembled WGS sequence"/>
</dbReference>